<organism evidence="1 2">
    <name type="scientific">Aphanothece sacrum FPU1</name>
    <dbReference type="NCBI Taxonomy" id="1920663"/>
    <lineage>
        <taxon>Bacteria</taxon>
        <taxon>Bacillati</taxon>
        <taxon>Cyanobacteriota</taxon>
        <taxon>Cyanophyceae</taxon>
        <taxon>Oscillatoriophycideae</taxon>
        <taxon>Chroococcales</taxon>
        <taxon>Aphanothecaceae</taxon>
        <taxon>Aphanothece</taxon>
    </lineage>
</organism>
<evidence type="ECO:0008006" key="3">
    <source>
        <dbReference type="Google" id="ProtNLM"/>
    </source>
</evidence>
<dbReference type="Gene3D" id="2.30.30.140">
    <property type="match status" value="1"/>
</dbReference>
<dbReference type="InterPro" id="IPR021659">
    <property type="entry name" value="NdhS"/>
</dbReference>
<evidence type="ECO:0000313" key="2">
    <source>
        <dbReference type="Proteomes" id="UP000287247"/>
    </source>
</evidence>
<sequence length="71" mass="7924">MTDNKKIMLILPGTTVKVINSDDIYHRFEGLVQRVSDGKAAVLFEGGNWDKLITFQLSEIEAVDTTVGKKK</sequence>
<gene>
    <name evidence="1" type="ORF">AsFPU1_2715</name>
</gene>
<name>A0A401IJ28_APHSA</name>
<dbReference type="GO" id="GO:0009767">
    <property type="term" value="P:photosynthetic electron transport chain"/>
    <property type="evidence" value="ECO:0007669"/>
    <property type="project" value="InterPro"/>
</dbReference>
<dbReference type="PANTHER" id="PTHR35494">
    <property type="entry name" value="NAD(P)H-QUINONE OXIDOREDUCTASE SUBUNIT S, CHLOROPLASTIC"/>
    <property type="match status" value="1"/>
</dbReference>
<dbReference type="PANTHER" id="PTHR35494:SF1">
    <property type="entry name" value="NAD(P)H-QUINONE OXIDOREDUCTASE SUBUNIT S, CHLOROPLASTIC"/>
    <property type="match status" value="1"/>
</dbReference>
<proteinExistence type="predicted"/>
<protein>
    <recommendedName>
        <fullName evidence="3">DUF3252 domain-containing protein</fullName>
    </recommendedName>
</protein>
<reference evidence="2" key="1">
    <citation type="submission" date="2017-05" db="EMBL/GenBank/DDBJ databases">
        <title>Physiological properties and genetic analysis related to exopolysaccharide production of fresh-water unicellular cyanobacterium Aphanothece sacrum, Suizenji Nori, that has been cultured as a food source in Japan.</title>
        <authorList>
            <person name="Kanesaki Y."/>
            <person name="Yoshikawa S."/>
            <person name="Ohki K."/>
        </authorList>
    </citation>
    <scope>NUCLEOTIDE SEQUENCE [LARGE SCALE GENOMIC DNA]</scope>
    <source>
        <strain evidence="2">FPU1</strain>
    </source>
</reference>
<evidence type="ECO:0000313" key="1">
    <source>
        <dbReference type="EMBL" id="GBF81303.1"/>
    </source>
</evidence>
<comment type="caution">
    <text evidence="1">The sequence shown here is derived from an EMBL/GenBank/DDBJ whole genome shotgun (WGS) entry which is preliminary data.</text>
</comment>
<dbReference type="AlphaFoldDB" id="A0A401IJ28"/>
<keyword evidence="2" id="KW-1185">Reference proteome</keyword>
<dbReference type="Proteomes" id="UP000287247">
    <property type="component" value="Unassembled WGS sequence"/>
</dbReference>
<dbReference type="EMBL" id="BDQK01000013">
    <property type="protein sequence ID" value="GBF81303.1"/>
    <property type="molecule type" value="Genomic_DNA"/>
</dbReference>
<accession>A0A401IJ28</accession>
<dbReference type="Pfam" id="PF11623">
    <property type="entry name" value="NdhS"/>
    <property type="match status" value="1"/>
</dbReference>